<proteinExistence type="predicted"/>
<sequence length="894" mass="98967">MVLRKAKFSRQGTFAPQDSDILNAIDQKFEEMEETIILASLVPQLHERLHAVEQMLRIDVAAMWSPDNVQLDMETEPKPPKPIWGEEASPKASAQAKSASEKDFTPVNLESTKSEAKVEPNVSDLTSMTPASKRASVPKVIEISRSKVKEMDEKTLDTQTCEYYTFGESTWDLVIFIGTGALGPFGSFQTFLLAIVNVLMQVVFVAIAYYNFTTPDINESSIVDSLRWRRSSGHSFADYSLVAKESLVHRVCKEDKSLASSGLQVGLIENINKYLKLEAEGLEGFFTGQILCIVALICWYLMVAKEVSHALALHRGVMAMPRGPTKLDTRENPFTQVTHYRLRAVAMRRKLFSGFLLLYRLLAATLLVIVGTTFLVYTVSVTELILNAVALGIILDIDDLLFDALATTPGRHLVHQLDPLPMPSMPRIRGADAKSVFMSVFIPGLTILVYYFMLEPFVGTLTQVKTAMCGGNQNFVWSTDKRRITHLSPTFGGGWEEEEESLKTDAIVEGETIGYGLSIDRARFGVWVSDVTVLSDLDGTDLDDLIEEHNEDCEDMITSEPWLNHLRYFLGNESIQSCADAVSYCSSITKMPEFAVDGGKGWSTRMLCTETCGCNNPGGEFINVQGCPYLDGECRHVDAFEEYQEGGVCLEKDAVTLRNFGPWKAWIKTIRSYGEVESDALEEQEEALILAQAMEDHGCGFLAHLSSQNMSLGGCFRWSNKFDWEFKTVEFFCPLTCGCAKETSDHTSCPKPFGKNCDELDNCLTMDEQHFCPGFNAEVIEFLISYDVVAPQVLSANAAAVSRSFQTALAEIASTEPRTVVMEGGLVPLARGVARARIFLTDLNMNFTQMASSMYSIPLPDFQAAIDARLSSGVGNQLGLIVRFAGDPAQASQI</sequence>
<dbReference type="EMBL" id="CAXAMN010000925">
    <property type="protein sequence ID" value="CAK8991447.1"/>
    <property type="molecule type" value="Genomic_DNA"/>
</dbReference>
<evidence type="ECO:0000313" key="1">
    <source>
        <dbReference type="EMBL" id="CAK8991447.1"/>
    </source>
</evidence>
<name>A0ABP0HNJ5_9DINO</name>
<keyword evidence="2" id="KW-1185">Reference proteome</keyword>
<dbReference type="Proteomes" id="UP001642484">
    <property type="component" value="Unassembled WGS sequence"/>
</dbReference>
<comment type="caution">
    <text evidence="1">The sequence shown here is derived from an EMBL/GenBank/DDBJ whole genome shotgun (WGS) entry which is preliminary data.</text>
</comment>
<reference evidence="1 2" key="1">
    <citation type="submission" date="2024-02" db="EMBL/GenBank/DDBJ databases">
        <authorList>
            <person name="Chen Y."/>
            <person name="Shah S."/>
            <person name="Dougan E. K."/>
            <person name="Thang M."/>
            <person name="Chan C."/>
        </authorList>
    </citation>
    <scope>NUCLEOTIDE SEQUENCE [LARGE SCALE GENOMIC DNA]</scope>
</reference>
<accession>A0ABP0HNJ5</accession>
<gene>
    <name evidence="1" type="ORF">CCMP2556_LOCUS2459</name>
</gene>
<protein>
    <submittedName>
        <fullName evidence="1">Uncharacterized protein</fullName>
    </submittedName>
</protein>
<evidence type="ECO:0000313" key="2">
    <source>
        <dbReference type="Proteomes" id="UP001642484"/>
    </source>
</evidence>
<organism evidence="1 2">
    <name type="scientific">Durusdinium trenchii</name>
    <dbReference type="NCBI Taxonomy" id="1381693"/>
    <lineage>
        <taxon>Eukaryota</taxon>
        <taxon>Sar</taxon>
        <taxon>Alveolata</taxon>
        <taxon>Dinophyceae</taxon>
        <taxon>Suessiales</taxon>
        <taxon>Symbiodiniaceae</taxon>
        <taxon>Durusdinium</taxon>
    </lineage>
</organism>